<dbReference type="PANTHER" id="PTHR43537:SF5">
    <property type="entry name" value="UXU OPERON TRANSCRIPTIONAL REGULATOR"/>
    <property type="match status" value="1"/>
</dbReference>
<dbReference type="Pfam" id="PF07729">
    <property type="entry name" value="FCD"/>
    <property type="match status" value="1"/>
</dbReference>
<evidence type="ECO:0000259" key="4">
    <source>
        <dbReference type="SMART" id="SM00895"/>
    </source>
</evidence>
<dbReference type="PANTHER" id="PTHR43537">
    <property type="entry name" value="TRANSCRIPTIONAL REGULATOR, GNTR FAMILY"/>
    <property type="match status" value="1"/>
</dbReference>
<evidence type="ECO:0000313" key="5">
    <source>
        <dbReference type="EMBL" id="MTD52618.1"/>
    </source>
</evidence>
<dbReference type="InterPro" id="IPR000524">
    <property type="entry name" value="Tscrpt_reg_HTH_GntR"/>
</dbReference>
<dbReference type="SUPFAM" id="SSF48008">
    <property type="entry name" value="GntR ligand-binding domain-like"/>
    <property type="match status" value="1"/>
</dbReference>
<protein>
    <submittedName>
        <fullName evidence="5">FCD domain-containing protein</fullName>
    </submittedName>
</protein>
<gene>
    <name evidence="5" type="ORF">GKO32_01270</name>
</gene>
<dbReference type="InterPro" id="IPR036388">
    <property type="entry name" value="WH-like_DNA-bd_sf"/>
</dbReference>
<dbReference type="EMBL" id="WMBA01000001">
    <property type="protein sequence ID" value="MTD52618.1"/>
    <property type="molecule type" value="Genomic_DNA"/>
</dbReference>
<sequence>MWTPLAYLKSGRVDHCTGIEVSVTVATERDDRALGVSEARARLRQAVLRTELRPGTVYAQDEVRKLLDVGRTPFREALRMVQMENLIDILPNGRLRIPPLVMDDVTHVQIARIALETAAARASVPKLGPEDFAHLEGFMAQMSHYLSSDHFDRVETPHLEFHHALLAKAGPTILMKIEELSDRVRRYRWAHSVELRSGWPNRTAEHRAILDAVIACDVEGAVAQLVRHYLESGLLLAEFMKESDPDSSPERFEEAILASLAPSVRTAVRKLR</sequence>
<name>A0A6N7YL39_9PSEU</name>
<dbReference type="SUPFAM" id="SSF46785">
    <property type="entry name" value="Winged helix' DNA-binding domain"/>
    <property type="match status" value="1"/>
</dbReference>
<dbReference type="InterPro" id="IPR011711">
    <property type="entry name" value="GntR_C"/>
</dbReference>
<evidence type="ECO:0000256" key="2">
    <source>
        <dbReference type="ARBA" id="ARBA00023125"/>
    </source>
</evidence>
<evidence type="ECO:0000313" key="6">
    <source>
        <dbReference type="Proteomes" id="UP000440096"/>
    </source>
</evidence>
<dbReference type="GO" id="GO:0003700">
    <property type="term" value="F:DNA-binding transcription factor activity"/>
    <property type="evidence" value="ECO:0007669"/>
    <property type="project" value="InterPro"/>
</dbReference>
<dbReference type="Gene3D" id="1.10.10.10">
    <property type="entry name" value="Winged helix-like DNA-binding domain superfamily/Winged helix DNA-binding domain"/>
    <property type="match status" value="1"/>
</dbReference>
<keyword evidence="1" id="KW-0805">Transcription regulation</keyword>
<dbReference type="InterPro" id="IPR036390">
    <property type="entry name" value="WH_DNA-bd_sf"/>
</dbReference>
<dbReference type="InterPro" id="IPR008920">
    <property type="entry name" value="TF_FadR/GntR_C"/>
</dbReference>
<comment type="caution">
    <text evidence="5">The sequence shown here is derived from an EMBL/GenBank/DDBJ whole genome shotgun (WGS) entry which is preliminary data.</text>
</comment>
<keyword evidence="2" id="KW-0238">DNA-binding</keyword>
<reference evidence="5 6" key="1">
    <citation type="submission" date="2019-11" db="EMBL/GenBank/DDBJ databases">
        <title>Draft genome of Amycolatopsis RM579.</title>
        <authorList>
            <person name="Duangmal K."/>
            <person name="Mingma R."/>
        </authorList>
    </citation>
    <scope>NUCLEOTIDE SEQUENCE [LARGE SCALE GENOMIC DNA]</scope>
    <source>
        <strain evidence="5 6">RM579</strain>
    </source>
</reference>
<dbReference type="Pfam" id="PF00392">
    <property type="entry name" value="GntR"/>
    <property type="match status" value="1"/>
</dbReference>
<evidence type="ECO:0000256" key="3">
    <source>
        <dbReference type="ARBA" id="ARBA00023163"/>
    </source>
</evidence>
<feature type="domain" description="GntR C-terminal" evidence="4">
    <location>
        <begin position="107"/>
        <end position="231"/>
    </location>
</feature>
<keyword evidence="6" id="KW-1185">Reference proteome</keyword>
<dbReference type="AlphaFoldDB" id="A0A6N7YL39"/>
<dbReference type="Gene3D" id="1.20.120.530">
    <property type="entry name" value="GntR ligand-binding domain-like"/>
    <property type="match status" value="1"/>
</dbReference>
<dbReference type="GO" id="GO:0003677">
    <property type="term" value="F:DNA binding"/>
    <property type="evidence" value="ECO:0007669"/>
    <property type="project" value="UniProtKB-KW"/>
</dbReference>
<organism evidence="5 6">
    <name type="scientific">Amycolatopsis pithecellobii</name>
    <dbReference type="NCBI Taxonomy" id="664692"/>
    <lineage>
        <taxon>Bacteria</taxon>
        <taxon>Bacillati</taxon>
        <taxon>Actinomycetota</taxon>
        <taxon>Actinomycetes</taxon>
        <taxon>Pseudonocardiales</taxon>
        <taxon>Pseudonocardiaceae</taxon>
        <taxon>Amycolatopsis</taxon>
    </lineage>
</organism>
<dbReference type="Proteomes" id="UP000440096">
    <property type="component" value="Unassembled WGS sequence"/>
</dbReference>
<evidence type="ECO:0000256" key="1">
    <source>
        <dbReference type="ARBA" id="ARBA00023015"/>
    </source>
</evidence>
<proteinExistence type="predicted"/>
<keyword evidence="3" id="KW-0804">Transcription</keyword>
<dbReference type="SMART" id="SM00895">
    <property type="entry name" value="FCD"/>
    <property type="match status" value="1"/>
</dbReference>
<dbReference type="OrthoDB" id="8664638at2"/>
<accession>A0A6N7YL39</accession>